<name>A0A1L8WBJ6_9ENTE</name>
<evidence type="ECO:0008006" key="3">
    <source>
        <dbReference type="Google" id="ProtNLM"/>
    </source>
</evidence>
<dbReference type="RefSeq" id="WP_071856116.1">
    <property type="nucleotide sequence ID" value="NZ_JXLB01000024.1"/>
</dbReference>
<reference evidence="1 2" key="1">
    <citation type="submission" date="2014-12" db="EMBL/GenBank/DDBJ databases">
        <title>Draft genome sequences of 29 type strains of Enterococci.</title>
        <authorList>
            <person name="Zhong Z."/>
            <person name="Sun Z."/>
            <person name="Liu W."/>
            <person name="Zhang W."/>
            <person name="Zhang H."/>
        </authorList>
    </citation>
    <scope>NUCLEOTIDE SEQUENCE [LARGE SCALE GENOMIC DNA]</scope>
    <source>
        <strain evidence="1 2">DSM 15687</strain>
    </source>
</reference>
<gene>
    <name evidence="1" type="ORF">RV14_GL001164</name>
</gene>
<dbReference type="STRING" id="150033.RV14_GL001164"/>
<accession>A0A1L8WBJ6</accession>
<comment type="caution">
    <text evidence="1">The sequence shown here is derived from an EMBL/GenBank/DDBJ whole genome shotgun (WGS) entry which is preliminary data.</text>
</comment>
<keyword evidence="2" id="KW-1185">Reference proteome</keyword>
<proteinExistence type="predicted"/>
<dbReference type="EMBL" id="JXLB01000024">
    <property type="protein sequence ID" value="OJG78407.1"/>
    <property type="molecule type" value="Genomic_DNA"/>
</dbReference>
<protein>
    <recommendedName>
        <fullName evidence="3">SprT-like domain-containing protein</fullName>
    </recommendedName>
</protein>
<organism evidence="1 2">
    <name type="scientific">Enterococcus ratti</name>
    <dbReference type="NCBI Taxonomy" id="150033"/>
    <lineage>
        <taxon>Bacteria</taxon>
        <taxon>Bacillati</taxon>
        <taxon>Bacillota</taxon>
        <taxon>Bacilli</taxon>
        <taxon>Lactobacillales</taxon>
        <taxon>Enterococcaceae</taxon>
        <taxon>Enterococcus</taxon>
    </lineage>
</organism>
<dbReference type="OrthoDB" id="2193733at2"/>
<evidence type="ECO:0000313" key="2">
    <source>
        <dbReference type="Proteomes" id="UP000182152"/>
    </source>
</evidence>
<dbReference type="Proteomes" id="UP000182152">
    <property type="component" value="Unassembled WGS sequence"/>
</dbReference>
<sequence>MSKDEALIKGTLDTILRYTYPDTYKKYLSYFIRVRPKELKTKHAHYIRKERMIEIFNLSRESRFLLITCLHEIAHHVEYEDLDDSDHGDTFYERFHQLYMTAVGLKLLELTDIADENDAGDYSGMLTYCGDLSKWKIPDIPDMKKRMVIVKDGRSIRNILKGRGYYWFTVSQTWQREMSTLEEAEREVEFLLKYSNQENLLIRPVISPTFLSYYYIAVENGYEYRYGLKELGYFWEGYGVKKMWVKKVDAQSYYAELEKLTQFAGIEFKKVTPNQTEEKVEKKIKAKKKKQEEEGYIIDYYV</sequence>
<dbReference type="AlphaFoldDB" id="A0A1L8WBJ6"/>
<evidence type="ECO:0000313" key="1">
    <source>
        <dbReference type="EMBL" id="OJG78407.1"/>
    </source>
</evidence>